<organism evidence="1 2">
    <name type="scientific">Dacryopinax primogenitus (strain DJM 731)</name>
    <name type="common">Brown rot fungus</name>
    <dbReference type="NCBI Taxonomy" id="1858805"/>
    <lineage>
        <taxon>Eukaryota</taxon>
        <taxon>Fungi</taxon>
        <taxon>Dikarya</taxon>
        <taxon>Basidiomycota</taxon>
        <taxon>Agaricomycotina</taxon>
        <taxon>Dacrymycetes</taxon>
        <taxon>Dacrymycetales</taxon>
        <taxon>Dacrymycetaceae</taxon>
        <taxon>Dacryopinax</taxon>
    </lineage>
</organism>
<protein>
    <submittedName>
        <fullName evidence="1">Uncharacterized protein</fullName>
    </submittedName>
</protein>
<dbReference type="AlphaFoldDB" id="M5G7P1"/>
<keyword evidence="2" id="KW-1185">Reference proteome</keyword>
<evidence type="ECO:0000313" key="2">
    <source>
        <dbReference type="Proteomes" id="UP000030653"/>
    </source>
</evidence>
<reference evidence="1 2" key="1">
    <citation type="journal article" date="2012" name="Science">
        <title>The Paleozoic origin of enzymatic lignin decomposition reconstructed from 31 fungal genomes.</title>
        <authorList>
            <person name="Floudas D."/>
            <person name="Binder M."/>
            <person name="Riley R."/>
            <person name="Barry K."/>
            <person name="Blanchette R.A."/>
            <person name="Henrissat B."/>
            <person name="Martinez A.T."/>
            <person name="Otillar R."/>
            <person name="Spatafora J.W."/>
            <person name="Yadav J.S."/>
            <person name="Aerts A."/>
            <person name="Benoit I."/>
            <person name="Boyd A."/>
            <person name="Carlson A."/>
            <person name="Copeland A."/>
            <person name="Coutinho P.M."/>
            <person name="de Vries R.P."/>
            <person name="Ferreira P."/>
            <person name="Findley K."/>
            <person name="Foster B."/>
            <person name="Gaskell J."/>
            <person name="Glotzer D."/>
            <person name="Gorecki P."/>
            <person name="Heitman J."/>
            <person name="Hesse C."/>
            <person name="Hori C."/>
            <person name="Igarashi K."/>
            <person name="Jurgens J.A."/>
            <person name="Kallen N."/>
            <person name="Kersten P."/>
            <person name="Kohler A."/>
            <person name="Kuees U."/>
            <person name="Kumar T.K.A."/>
            <person name="Kuo A."/>
            <person name="LaButti K."/>
            <person name="Larrondo L.F."/>
            <person name="Lindquist E."/>
            <person name="Ling A."/>
            <person name="Lombard V."/>
            <person name="Lucas S."/>
            <person name="Lundell T."/>
            <person name="Martin R."/>
            <person name="McLaughlin D.J."/>
            <person name="Morgenstern I."/>
            <person name="Morin E."/>
            <person name="Murat C."/>
            <person name="Nagy L.G."/>
            <person name="Nolan M."/>
            <person name="Ohm R.A."/>
            <person name="Patyshakuliyeva A."/>
            <person name="Rokas A."/>
            <person name="Ruiz-Duenas F.J."/>
            <person name="Sabat G."/>
            <person name="Salamov A."/>
            <person name="Samejima M."/>
            <person name="Schmutz J."/>
            <person name="Slot J.C."/>
            <person name="St John F."/>
            <person name="Stenlid J."/>
            <person name="Sun H."/>
            <person name="Sun S."/>
            <person name="Syed K."/>
            <person name="Tsang A."/>
            <person name="Wiebenga A."/>
            <person name="Young D."/>
            <person name="Pisabarro A."/>
            <person name="Eastwood D.C."/>
            <person name="Martin F."/>
            <person name="Cullen D."/>
            <person name="Grigoriev I.V."/>
            <person name="Hibbett D.S."/>
        </authorList>
    </citation>
    <scope>NUCLEOTIDE SEQUENCE [LARGE SCALE GENOMIC DNA]</scope>
    <source>
        <strain evidence="1 2">DJM-731 SS1</strain>
    </source>
</reference>
<accession>M5G7P1</accession>
<dbReference type="GeneID" id="63687146"/>
<dbReference type="RefSeq" id="XP_040631064.1">
    <property type="nucleotide sequence ID" value="XM_040772084.1"/>
</dbReference>
<sequence length="113" mass="11731">MVTSFFFPYAGSGSCEFPLPIETSLTSLIDGFLDTSALWLSNSTSSGRSEYGGGSFPSPFSLCDLLHPHIASAISTNPAMPPTTLPAITPPVLTVWVVTHERGGTGPGAEGSK</sequence>
<evidence type="ECO:0000313" key="1">
    <source>
        <dbReference type="EMBL" id="EJU04170.1"/>
    </source>
</evidence>
<name>M5G7P1_DACPD</name>
<dbReference type="EMBL" id="JH795858">
    <property type="protein sequence ID" value="EJU04170.1"/>
    <property type="molecule type" value="Genomic_DNA"/>
</dbReference>
<gene>
    <name evidence="1" type="ORF">DACRYDRAFT_20791</name>
</gene>
<dbReference type="HOGENOM" id="CLU_2133421_0_0_1"/>
<proteinExistence type="predicted"/>
<dbReference type="Proteomes" id="UP000030653">
    <property type="component" value="Unassembled WGS sequence"/>
</dbReference>